<organism evidence="1 2">
    <name type="scientific">Pholiota conissans</name>
    <dbReference type="NCBI Taxonomy" id="109636"/>
    <lineage>
        <taxon>Eukaryota</taxon>
        <taxon>Fungi</taxon>
        <taxon>Dikarya</taxon>
        <taxon>Basidiomycota</taxon>
        <taxon>Agaricomycotina</taxon>
        <taxon>Agaricomycetes</taxon>
        <taxon>Agaricomycetidae</taxon>
        <taxon>Agaricales</taxon>
        <taxon>Agaricineae</taxon>
        <taxon>Strophariaceae</taxon>
        <taxon>Pholiota</taxon>
    </lineage>
</organism>
<reference evidence="1" key="1">
    <citation type="submission" date="2020-11" db="EMBL/GenBank/DDBJ databases">
        <authorList>
            <consortium name="DOE Joint Genome Institute"/>
            <person name="Ahrendt S."/>
            <person name="Riley R."/>
            <person name="Andreopoulos W."/>
            <person name="Labutti K."/>
            <person name="Pangilinan J."/>
            <person name="Ruiz-Duenas F.J."/>
            <person name="Barrasa J.M."/>
            <person name="Sanchez-Garcia M."/>
            <person name="Camarero S."/>
            <person name="Miyauchi S."/>
            <person name="Serrano A."/>
            <person name="Linde D."/>
            <person name="Babiker R."/>
            <person name="Drula E."/>
            <person name="Ayuso-Fernandez I."/>
            <person name="Pacheco R."/>
            <person name="Padilla G."/>
            <person name="Ferreira P."/>
            <person name="Barriuso J."/>
            <person name="Kellner H."/>
            <person name="Castanera R."/>
            <person name="Alfaro M."/>
            <person name="Ramirez L."/>
            <person name="Pisabarro A.G."/>
            <person name="Kuo A."/>
            <person name="Tritt A."/>
            <person name="Lipzen A."/>
            <person name="He G."/>
            <person name="Yan M."/>
            <person name="Ng V."/>
            <person name="Cullen D."/>
            <person name="Martin F."/>
            <person name="Rosso M.-N."/>
            <person name="Henrissat B."/>
            <person name="Hibbett D."/>
            <person name="Martinez A.T."/>
            <person name="Grigoriev I.V."/>
        </authorList>
    </citation>
    <scope>NUCLEOTIDE SEQUENCE</scope>
    <source>
        <strain evidence="1">CIRM-BRFM 674</strain>
    </source>
</reference>
<keyword evidence="2" id="KW-1185">Reference proteome</keyword>
<dbReference type="OrthoDB" id="10261556at2759"/>
<evidence type="ECO:0000313" key="1">
    <source>
        <dbReference type="EMBL" id="KAF9474638.1"/>
    </source>
</evidence>
<dbReference type="EMBL" id="MU155369">
    <property type="protein sequence ID" value="KAF9474638.1"/>
    <property type="molecule type" value="Genomic_DNA"/>
</dbReference>
<proteinExistence type="predicted"/>
<dbReference type="Proteomes" id="UP000807469">
    <property type="component" value="Unassembled WGS sequence"/>
</dbReference>
<gene>
    <name evidence="1" type="ORF">BDN70DRAFT_815375</name>
</gene>
<dbReference type="AlphaFoldDB" id="A0A9P6CWI6"/>
<dbReference type="Gene3D" id="3.40.50.300">
    <property type="entry name" value="P-loop containing nucleotide triphosphate hydrolases"/>
    <property type="match status" value="1"/>
</dbReference>
<feature type="non-terminal residue" evidence="1">
    <location>
        <position position="1"/>
    </location>
</feature>
<name>A0A9P6CWI6_9AGAR</name>
<comment type="caution">
    <text evidence="1">The sequence shown here is derived from an EMBL/GenBank/DDBJ whole genome shotgun (WGS) entry which is preliminary data.</text>
</comment>
<sequence length="138" mass="15320">GQSFRKEYSQLGILRGKLPTNISMTIASATLLEHILDNICSELQLSKNLAIVRLTNACPNVALSVRTMQHSDESKADLCFLIPPGATSPDDIPMTLIYCNQRKTTEECVDRIRDWAAKQGINVSCIAFYHALIGQVRK</sequence>
<accession>A0A9P6CWI6</accession>
<evidence type="ECO:0000313" key="2">
    <source>
        <dbReference type="Proteomes" id="UP000807469"/>
    </source>
</evidence>
<dbReference type="InterPro" id="IPR027417">
    <property type="entry name" value="P-loop_NTPase"/>
</dbReference>
<protein>
    <submittedName>
        <fullName evidence="1">Uncharacterized protein</fullName>
    </submittedName>
</protein>